<dbReference type="Pfam" id="PF25202">
    <property type="entry name" value="DUF7834"/>
    <property type="match status" value="1"/>
</dbReference>
<dbReference type="EMBL" id="RPFW01000010">
    <property type="protein sequence ID" value="TVY99984.1"/>
    <property type="molecule type" value="Genomic_DNA"/>
</dbReference>
<evidence type="ECO:0000259" key="1">
    <source>
        <dbReference type="Pfam" id="PF03235"/>
    </source>
</evidence>
<dbReference type="PANTHER" id="PTHR35149">
    <property type="entry name" value="SLL5132 PROTEIN"/>
    <property type="match status" value="1"/>
</dbReference>
<feature type="domain" description="GmrSD restriction endonucleases N-terminal" evidence="1">
    <location>
        <begin position="37"/>
        <end position="212"/>
    </location>
</feature>
<feature type="domain" description="DUF7834" evidence="2">
    <location>
        <begin position="226"/>
        <end position="480"/>
    </location>
</feature>
<evidence type="ECO:0000259" key="2">
    <source>
        <dbReference type="Pfam" id="PF25202"/>
    </source>
</evidence>
<protein>
    <submittedName>
        <fullName evidence="3">DUF262 domain-containing protein</fullName>
    </submittedName>
</protein>
<accession>A0A6P2BP98</accession>
<dbReference type="OrthoDB" id="9798761at2"/>
<keyword evidence="4" id="KW-1185">Reference proteome</keyword>
<evidence type="ECO:0000313" key="4">
    <source>
        <dbReference type="Proteomes" id="UP000460272"/>
    </source>
</evidence>
<reference evidence="3 4" key="1">
    <citation type="submission" date="2018-11" db="EMBL/GenBank/DDBJ databases">
        <title>Trebonia kvetii gen.nov., sp.nov., a novel acidophilic actinobacterium, and proposal of the new actinobacterial family Treboniaceae fam. nov.</title>
        <authorList>
            <person name="Rapoport D."/>
            <person name="Sagova-Mareckova M."/>
            <person name="Sedlacek I."/>
            <person name="Provaznik J."/>
            <person name="Kralova S."/>
            <person name="Pavlinic D."/>
            <person name="Benes V."/>
            <person name="Kopecky J."/>
        </authorList>
    </citation>
    <scope>NUCLEOTIDE SEQUENCE [LARGE SCALE GENOMIC DNA]</scope>
    <source>
        <strain evidence="3 4">15Tr583</strain>
    </source>
</reference>
<dbReference type="InterPro" id="IPR004919">
    <property type="entry name" value="GmrSD_N"/>
</dbReference>
<dbReference type="InterPro" id="IPR057156">
    <property type="entry name" value="DUF7834"/>
</dbReference>
<comment type="caution">
    <text evidence="3">The sequence shown here is derived from an EMBL/GenBank/DDBJ whole genome shotgun (WGS) entry which is preliminary data.</text>
</comment>
<organism evidence="3 4">
    <name type="scientific">Trebonia kvetii</name>
    <dbReference type="NCBI Taxonomy" id="2480626"/>
    <lineage>
        <taxon>Bacteria</taxon>
        <taxon>Bacillati</taxon>
        <taxon>Actinomycetota</taxon>
        <taxon>Actinomycetes</taxon>
        <taxon>Streptosporangiales</taxon>
        <taxon>Treboniaceae</taxon>
        <taxon>Trebonia</taxon>
    </lineage>
</organism>
<proteinExistence type="predicted"/>
<evidence type="ECO:0000313" key="3">
    <source>
        <dbReference type="EMBL" id="TVY99984.1"/>
    </source>
</evidence>
<gene>
    <name evidence="3" type="ORF">EAS64_38510</name>
</gene>
<dbReference type="AlphaFoldDB" id="A0A6P2BP98"/>
<dbReference type="Pfam" id="PF03235">
    <property type="entry name" value="GmrSD_N"/>
    <property type="match status" value="1"/>
</dbReference>
<sequence>MPGLIWIGQNRSMSGLHGGRAGTVGDDDRPRVKVWKIRELLHNERLRIPDYQRPYAWSTRNVAELVDDIRQFTPSGSYRIGTVILHGHPDEHGEQVLDVVDGQQRLTTLHLLARVLRATGHDPNKRDVARLRLSPFGAEQTAARAKENAEYMARLVNEWDRDTVREVADAVFLQCEVVVVTLTNLDEAFQMFDSQNSRGRALYPTDLLKAFHLREIGSGLRDATTKREVVELWEDIPAAHVNALFSEYLFKIRRWSGGRDVSKDGFTTNDIGMFKGIRERDVTNSENNWARPFVYAKNFTDDYRSENSTLVRFRMLQPVEYPHQIDQPVLNGETFFRMVSHYYLLGVRLGLLAFSDDKLSKAHQPALGKLRSTVINVIDEQGEPGGDRSRYAYIRGLLDALLIYYHDRFGTQGSDRFARLAARYVMVPRTRNFAVKRETINNHALGVGQGPGSFNLFQEVRDAGSAREVLNRDIPQPDFYGSDPAKRNEVDAAVVEALWNPKQVAQG</sequence>
<dbReference type="Proteomes" id="UP000460272">
    <property type="component" value="Unassembled WGS sequence"/>
</dbReference>
<dbReference type="PANTHER" id="PTHR35149:SF1">
    <property type="entry name" value="DUF5655 DOMAIN-CONTAINING PROTEIN"/>
    <property type="match status" value="1"/>
</dbReference>
<name>A0A6P2BP98_9ACTN</name>